<dbReference type="Pfam" id="PF04100">
    <property type="entry name" value="Vps53_N"/>
    <property type="match status" value="1"/>
</dbReference>
<dbReference type="GO" id="GO:0042147">
    <property type="term" value="P:retrograde transport, endosome to Golgi"/>
    <property type="evidence" value="ECO:0007669"/>
    <property type="project" value="InterPro"/>
</dbReference>
<keyword evidence="1" id="KW-0175">Coiled coil</keyword>
<name>A0A9W8B0S9_9FUNG</name>
<dbReference type="GO" id="GO:0005829">
    <property type="term" value="C:cytosol"/>
    <property type="evidence" value="ECO:0007669"/>
    <property type="project" value="GOC"/>
</dbReference>
<evidence type="ECO:0000313" key="3">
    <source>
        <dbReference type="EMBL" id="KAJ1972635.1"/>
    </source>
</evidence>
<accession>A0A9W8B0S9</accession>
<feature type="non-terminal residue" evidence="3">
    <location>
        <position position="181"/>
    </location>
</feature>
<dbReference type="AlphaFoldDB" id="A0A9W8B0S9"/>
<dbReference type="Proteomes" id="UP001151582">
    <property type="component" value="Unassembled WGS sequence"/>
</dbReference>
<dbReference type="EMBL" id="JANBQB010001002">
    <property type="protein sequence ID" value="KAJ1972635.1"/>
    <property type="molecule type" value="Genomic_DNA"/>
</dbReference>
<gene>
    <name evidence="3" type="primary">VPS53_1</name>
    <name evidence="3" type="ORF">H4R34_005346</name>
</gene>
<evidence type="ECO:0000259" key="2">
    <source>
        <dbReference type="Pfam" id="PF04100"/>
    </source>
</evidence>
<keyword evidence="4" id="KW-1185">Reference proteome</keyword>
<feature type="coiled-coil region" evidence="1">
    <location>
        <begin position="68"/>
        <end position="126"/>
    </location>
</feature>
<dbReference type="OrthoDB" id="10261632at2759"/>
<dbReference type="InterPro" id="IPR007234">
    <property type="entry name" value="Vps53_N"/>
</dbReference>
<dbReference type="PANTHER" id="PTHR12820:SF0">
    <property type="entry name" value="VACUOLAR PROTEIN SORTING-ASSOCIATED PROTEIN 53 HOMOLOG"/>
    <property type="match status" value="1"/>
</dbReference>
<dbReference type="GO" id="GO:0000938">
    <property type="term" value="C:GARP complex"/>
    <property type="evidence" value="ECO:0007669"/>
    <property type="project" value="InterPro"/>
</dbReference>
<evidence type="ECO:0000256" key="1">
    <source>
        <dbReference type="SAM" id="Coils"/>
    </source>
</evidence>
<protein>
    <submittedName>
        <fullName evidence="3">Vacuolar protein sorting-associated protein 53</fullName>
    </submittedName>
</protein>
<comment type="caution">
    <text evidence="3">The sequence shown here is derived from an EMBL/GenBank/DDBJ whole genome shotgun (WGS) entry which is preliminary data.</text>
</comment>
<evidence type="ECO:0000313" key="4">
    <source>
        <dbReference type="Proteomes" id="UP001151582"/>
    </source>
</evidence>
<dbReference type="InterPro" id="IPR039766">
    <property type="entry name" value="Vps53"/>
</dbReference>
<proteinExistence type="predicted"/>
<organism evidence="3 4">
    <name type="scientific">Dimargaris verticillata</name>
    <dbReference type="NCBI Taxonomy" id="2761393"/>
    <lineage>
        <taxon>Eukaryota</taxon>
        <taxon>Fungi</taxon>
        <taxon>Fungi incertae sedis</taxon>
        <taxon>Zoopagomycota</taxon>
        <taxon>Kickxellomycotina</taxon>
        <taxon>Dimargaritomycetes</taxon>
        <taxon>Dimargaritales</taxon>
        <taxon>Dimargaritaceae</taxon>
        <taxon>Dimargaris</taxon>
    </lineage>
</organism>
<reference evidence="3" key="1">
    <citation type="submission" date="2022-07" db="EMBL/GenBank/DDBJ databases">
        <title>Phylogenomic reconstructions and comparative analyses of Kickxellomycotina fungi.</title>
        <authorList>
            <person name="Reynolds N.K."/>
            <person name="Stajich J.E."/>
            <person name="Barry K."/>
            <person name="Grigoriev I.V."/>
            <person name="Crous P."/>
            <person name="Smith M.E."/>
        </authorList>
    </citation>
    <scope>NUCLEOTIDE SEQUENCE</scope>
    <source>
        <strain evidence="3">RSA 567</strain>
    </source>
</reference>
<feature type="domain" description="Vps53 N-terminal" evidence="2">
    <location>
        <begin position="13"/>
        <end position="180"/>
    </location>
</feature>
<sequence>MPPEQDPLATPGFDAVECLNALFPSEQSLWNLETVTQNLNQAILRTDNEIEAVMRSQVDTEERGAREVDQTKLAIQALYDRISEMKQRAELSEGAVLNITQDIKSLDNAKRNLVAAVTLLKRLQMLTIATEQLQSICESRRYKEASHLLLAVQELQGFFEEYHQLPDVIQLSSKIEVLKKT</sequence>
<dbReference type="PANTHER" id="PTHR12820">
    <property type="entry name" value="VACUOLAR SORTING PROTEIN 53"/>
    <property type="match status" value="1"/>
</dbReference>